<sequence>MKVITSILTCLAVTTTGLLSFAQETLPPAGKPKDFKLPVYKKMELPNGMKATMIPYGNIPKVTVELVIRTGQVHEPKVARWLAKYTGKFLEEGSTKNDLASLSKKVAAMGGRLTVSVGMETISIGGSVLAEFAPEFLGLLAELVTDPAFPASSADRLKNDLKRDLSVRKAQPDAQASEKFFTMIYGDHPYSNKLPTEEMLAALSVEKAKKFYADNFGAQRSSIYIAGNFDQKAVEQSITKSFSSWTKGPAINYPPAVQQRSNEIAIVERPDAPQTVILLGTPVPDPKSAEYTQLEITNSLLGGSFGSRITRNIREDKGYTYSPYSTIQNRQKMAVWYEKADVTSEHTAASLAEISKEIRGLQEKAPDIEELKGIQNYEAGSFVLTNSSADGIIDQLVFIDMNSLKDSYLTNRIKDIYSVTPQQVQNMTKKHLRYEDMTLVLVGDKKQIDNQLEEIKKTRAVKKAF</sequence>
<dbReference type="InterPro" id="IPR011765">
    <property type="entry name" value="Pept_M16_N"/>
</dbReference>
<feature type="domain" description="Peptidase M16 C-terminal" evidence="3">
    <location>
        <begin position="203"/>
        <end position="376"/>
    </location>
</feature>
<dbReference type="InterPro" id="IPR011249">
    <property type="entry name" value="Metalloenz_LuxS/M16"/>
</dbReference>
<proteinExistence type="predicted"/>
<evidence type="ECO:0000259" key="3">
    <source>
        <dbReference type="Pfam" id="PF05193"/>
    </source>
</evidence>
<dbReference type="PANTHER" id="PTHR11851:SF224">
    <property type="entry name" value="PROCESSING PROTEASE"/>
    <property type="match status" value="1"/>
</dbReference>
<organism evidence="4 5">
    <name type="scientific">Flavihumibacter solisilvae</name>
    <dbReference type="NCBI Taxonomy" id="1349421"/>
    <lineage>
        <taxon>Bacteria</taxon>
        <taxon>Pseudomonadati</taxon>
        <taxon>Bacteroidota</taxon>
        <taxon>Chitinophagia</taxon>
        <taxon>Chitinophagales</taxon>
        <taxon>Chitinophagaceae</taxon>
        <taxon>Flavihumibacter</taxon>
    </lineage>
</organism>
<evidence type="ECO:0000259" key="2">
    <source>
        <dbReference type="Pfam" id="PF00675"/>
    </source>
</evidence>
<evidence type="ECO:0000313" key="4">
    <source>
        <dbReference type="EMBL" id="KIC95287.1"/>
    </source>
</evidence>
<comment type="caution">
    <text evidence="4">The sequence shown here is derived from an EMBL/GenBank/DDBJ whole genome shotgun (WGS) entry which is preliminary data.</text>
</comment>
<name>A0A0C1L597_9BACT</name>
<dbReference type="GO" id="GO:0046872">
    <property type="term" value="F:metal ion binding"/>
    <property type="evidence" value="ECO:0007669"/>
    <property type="project" value="InterPro"/>
</dbReference>
<dbReference type="AlphaFoldDB" id="A0A0C1L597"/>
<dbReference type="Gene3D" id="3.30.830.10">
    <property type="entry name" value="Metalloenzyme, LuxS/M16 peptidase-like"/>
    <property type="match status" value="2"/>
</dbReference>
<accession>A0A0C1L597</accession>
<dbReference type="Pfam" id="PF05193">
    <property type="entry name" value="Peptidase_M16_C"/>
    <property type="match status" value="1"/>
</dbReference>
<dbReference type="STRING" id="1349421.OI18_06640"/>
<dbReference type="Pfam" id="PF00675">
    <property type="entry name" value="Peptidase_M16"/>
    <property type="match status" value="1"/>
</dbReference>
<dbReference type="SUPFAM" id="SSF63411">
    <property type="entry name" value="LuxS/MPP-like metallohydrolase"/>
    <property type="match status" value="2"/>
</dbReference>
<reference evidence="4 5" key="1">
    <citation type="submission" date="2014-11" db="EMBL/GenBank/DDBJ databases">
        <title>Genome sequence of Flavihumibacter solisilvae 3-3.</title>
        <authorList>
            <person name="Zhou G."/>
            <person name="Li M."/>
            <person name="Wang G."/>
        </authorList>
    </citation>
    <scope>NUCLEOTIDE SEQUENCE [LARGE SCALE GENOMIC DNA]</scope>
    <source>
        <strain evidence="4 5">3-3</strain>
    </source>
</reference>
<protein>
    <submittedName>
        <fullName evidence="4">Peptidase</fullName>
    </submittedName>
</protein>
<feature type="domain" description="Peptidase M16 N-terminal" evidence="2">
    <location>
        <begin position="60"/>
        <end position="194"/>
    </location>
</feature>
<dbReference type="PANTHER" id="PTHR11851">
    <property type="entry name" value="METALLOPROTEASE"/>
    <property type="match status" value="1"/>
</dbReference>
<gene>
    <name evidence="4" type="ORF">OI18_06640</name>
</gene>
<evidence type="ECO:0000313" key="5">
    <source>
        <dbReference type="Proteomes" id="UP000031408"/>
    </source>
</evidence>
<dbReference type="EMBL" id="JSVC01000007">
    <property type="protein sequence ID" value="KIC95287.1"/>
    <property type="molecule type" value="Genomic_DNA"/>
</dbReference>
<keyword evidence="1" id="KW-0732">Signal</keyword>
<evidence type="ECO:0000256" key="1">
    <source>
        <dbReference type="SAM" id="SignalP"/>
    </source>
</evidence>
<dbReference type="InterPro" id="IPR007863">
    <property type="entry name" value="Peptidase_M16_C"/>
</dbReference>
<keyword evidence="5" id="KW-1185">Reference proteome</keyword>
<feature type="chain" id="PRO_5002148817" evidence="1">
    <location>
        <begin position="23"/>
        <end position="465"/>
    </location>
</feature>
<feature type="signal peptide" evidence="1">
    <location>
        <begin position="1"/>
        <end position="22"/>
    </location>
</feature>
<dbReference type="OrthoDB" id="9811314at2"/>
<dbReference type="RefSeq" id="WP_039138288.1">
    <property type="nucleotide sequence ID" value="NZ_JSVC01000007.1"/>
</dbReference>
<dbReference type="Proteomes" id="UP000031408">
    <property type="component" value="Unassembled WGS sequence"/>
</dbReference>
<dbReference type="InterPro" id="IPR050361">
    <property type="entry name" value="MPP/UQCRC_Complex"/>
</dbReference>